<dbReference type="Proteomes" id="UP000299102">
    <property type="component" value="Unassembled WGS sequence"/>
</dbReference>
<reference evidence="1 2" key="1">
    <citation type="journal article" date="2019" name="Commun. Biol.">
        <title>The bagworm genome reveals a unique fibroin gene that provides high tensile strength.</title>
        <authorList>
            <person name="Kono N."/>
            <person name="Nakamura H."/>
            <person name="Ohtoshi R."/>
            <person name="Tomita M."/>
            <person name="Numata K."/>
            <person name="Arakawa K."/>
        </authorList>
    </citation>
    <scope>NUCLEOTIDE SEQUENCE [LARGE SCALE GENOMIC DNA]</scope>
</reference>
<accession>A0A4C1XPL1</accession>
<comment type="caution">
    <text evidence="1">The sequence shown here is derived from an EMBL/GenBank/DDBJ whole genome shotgun (WGS) entry which is preliminary data.</text>
</comment>
<name>A0A4C1XPL1_EUMVA</name>
<evidence type="ECO:0000313" key="1">
    <source>
        <dbReference type="EMBL" id="GBP64187.1"/>
    </source>
</evidence>
<organism evidence="1 2">
    <name type="scientific">Eumeta variegata</name>
    <name type="common">Bagworm moth</name>
    <name type="synonym">Eumeta japonica</name>
    <dbReference type="NCBI Taxonomy" id="151549"/>
    <lineage>
        <taxon>Eukaryota</taxon>
        <taxon>Metazoa</taxon>
        <taxon>Ecdysozoa</taxon>
        <taxon>Arthropoda</taxon>
        <taxon>Hexapoda</taxon>
        <taxon>Insecta</taxon>
        <taxon>Pterygota</taxon>
        <taxon>Neoptera</taxon>
        <taxon>Endopterygota</taxon>
        <taxon>Lepidoptera</taxon>
        <taxon>Glossata</taxon>
        <taxon>Ditrysia</taxon>
        <taxon>Tineoidea</taxon>
        <taxon>Psychidae</taxon>
        <taxon>Oiketicinae</taxon>
        <taxon>Eumeta</taxon>
    </lineage>
</organism>
<protein>
    <submittedName>
        <fullName evidence="1">Uncharacterized protein</fullName>
    </submittedName>
</protein>
<evidence type="ECO:0000313" key="2">
    <source>
        <dbReference type="Proteomes" id="UP000299102"/>
    </source>
</evidence>
<keyword evidence="2" id="KW-1185">Reference proteome</keyword>
<proteinExistence type="predicted"/>
<sequence length="78" mass="8951">MRLVVETQIRGSAVGCMLQKVNFIEIAKVVFEIFAEGHMQYLLARARRTKLTKHRMNARQRRGEGKFGAASALWWTAD</sequence>
<gene>
    <name evidence="1" type="ORF">EVAR_35576_1</name>
</gene>
<dbReference type="AlphaFoldDB" id="A0A4C1XPL1"/>
<dbReference type="EMBL" id="BGZK01000890">
    <property type="protein sequence ID" value="GBP64187.1"/>
    <property type="molecule type" value="Genomic_DNA"/>
</dbReference>